<dbReference type="Proteomes" id="UP001596108">
    <property type="component" value="Unassembled WGS sequence"/>
</dbReference>
<proteinExistence type="predicted"/>
<organism evidence="1 2">
    <name type="scientific">Cohnella yongneupensis</name>
    <dbReference type="NCBI Taxonomy" id="425006"/>
    <lineage>
        <taxon>Bacteria</taxon>
        <taxon>Bacillati</taxon>
        <taxon>Bacillota</taxon>
        <taxon>Bacilli</taxon>
        <taxon>Bacillales</taxon>
        <taxon>Paenibacillaceae</taxon>
        <taxon>Cohnella</taxon>
    </lineage>
</organism>
<keyword evidence="2" id="KW-1185">Reference proteome</keyword>
<evidence type="ECO:0000313" key="2">
    <source>
        <dbReference type="Proteomes" id="UP001596108"/>
    </source>
</evidence>
<comment type="caution">
    <text evidence="1">The sequence shown here is derived from an EMBL/GenBank/DDBJ whole genome shotgun (WGS) entry which is preliminary data.</text>
</comment>
<dbReference type="RefSeq" id="WP_378110155.1">
    <property type="nucleotide sequence ID" value="NZ_JBHSNC010000007.1"/>
</dbReference>
<evidence type="ECO:0000313" key="1">
    <source>
        <dbReference type="EMBL" id="MFC5528325.1"/>
    </source>
</evidence>
<gene>
    <name evidence="1" type="ORF">ACFPQ4_02530</name>
</gene>
<accession>A0ABW0QW27</accession>
<protein>
    <submittedName>
        <fullName evidence="1">Uncharacterized protein</fullName>
    </submittedName>
</protein>
<dbReference type="EMBL" id="JBHSNC010000007">
    <property type="protein sequence ID" value="MFC5528325.1"/>
    <property type="molecule type" value="Genomic_DNA"/>
</dbReference>
<reference evidence="2" key="1">
    <citation type="journal article" date="2019" name="Int. J. Syst. Evol. Microbiol.">
        <title>The Global Catalogue of Microorganisms (GCM) 10K type strain sequencing project: providing services to taxonomists for standard genome sequencing and annotation.</title>
        <authorList>
            <consortium name="The Broad Institute Genomics Platform"/>
            <consortium name="The Broad Institute Genome Sequencing Center for Infectious Disease"/>
            <person name="Wu L."/>
            <person name="Ma J."/>
        </authorList>
    </citation>
    <scope>NUCLEOTIDE SEQUENCE [LARGE SCALE GENOMIC DNA]</scope>
    <source>
        <strain evidence="2">CGMCC 1.18578</strain>
    </source>
</reference>
<sequence>MLYFELNISRHYRYVKSVKDFIQETIKPEQIIADGPYNGGLSNIGGELFWFVKDGVTVKYDWQEECDLNNPNGTHSISTEDKSEVSILLVRKIAEKIIYHFKETDKKDAQPDG</sequence>
<name>A0ABW0QW27_9BACL</name>